<evidence type="ECO:0000256" key="1">
    <source>
        <dbReference type="SAM" id="MobiDB-lite"/>
    </source>
</evidence>
<feature type="region of interest" description="Disordered" evidence="1">
    <location>
        <begin position="1"/>
        <end position="122"/>
    </location>
</feature>
<protein>
    <submittedName>
        <fullName evidence="3">FCP1 homology domain-containing protein</fullName>
    </submittedName>
</protein>
<accession>A0A0N5BFK5</accession>
<dbReference type="Proteomes" id="UP000046392">
    <property type="component" value="Unplaced"/>
</dbReference>
<feature type="compositionally biased region" description="Basic and acidic residues" evidence="1">
    <location>
        <begin position="88"/>
        <end position="122"/>
    </location>
</feature>
<dbReference type="WBParaSite" id="SPAL_0000477100.1">
    <property type="protein sequence ID" value="SPAL_0000477100.1"/>
    <property type="gene ID" value="SPAL_0000477100"/>
</dbReference>
<organism evidence="2 3">
    <name type="scientific">Strongyloides papillosus</name>
    <name type="common">Intestinal threadworm</name>
    <dbReference type="NCBI Taxonomy" id="174720"/>
    <lineage>
        <taxon>Eukaryota</taxon>
        <taxon>Metazoa</taxon>
        <taxon>Ecdysozoa</taxon>
        <taxon>Nematoda</taxon>
        <taxon>Chromadorea</taxon>
        <taxon>Rhabditida</taxon>
        <taxon>Tylenchina</taxon>
        <taxon>Panagrolaimomorpha</taxon>
        <taxon>Strongyloidoidea</taxon>
        <taxon>Strongyloididae</taxon>
        <taxon>Strongyloides</taxon>
    </lineage>
</organism>
<sequence length="609" mass="70829">MCGGAKKKRVGAKSSKPSLKTSSQANSTDTVQKTECGKSVVEPDNVKKNDKTNDVSNLNIKKSKKPSGDNVKALSIKKDVEGSNMVEKSIKSQKDESHYSSRYFTTDDRKKKDDPKKYKPYDSTEEKFNEKIDKIDKKTNETSSIISSKILSKKVCQSVYNENNCRRDTLTYNDIFGASNTVYNNVFIKKALNESENDLQSPEFKKATEIIANIISNYQYFHKEYLGYYAFLLDATLFFEINYQFLTALNVPRWNKNETFRKTTIVIVGNKLEENAKFISYLLKKEDKDILHEITQYPENNISFYRPDNNFNKNGPFGDLEQKFCDIDWVIFEKYRKSHLNSTTFSDSAFLEKYNILQLYDPVDKTNSSLNEINAINDYIFKKTDLTTIVLDDKKIDRNFKRRLKKLKPFSNKVLFAINVSNPSHTKKDITIKKEIIRWFVTDKFKKNKPVKIVTLNSKNLHFSDDKVGKVISYDMKCLNDWVTYHQYKALYNRCQEIIKCCKLAISYVLLLNGILHVDSLKNLISDEVIKDEAIKELKKKFIILAKDLKLPFNEEIVGPRIKLINVIKNDFKLPYLPLAFRYIPRLPKFDSFVPDEPKEEQNDQSKNK</sequence>
<reference evidence="3" key="1">
    <citation type="submission" date="2017-02" db="UniProtKB">
        <authorList>
            <consortium name="WormBaseParasite"/>
        </authorList>
    </citation>
    <scope>IDENTIFICATION</scope>
</reference>
<keyword evidence="2" id="KW-1185">Reference proteome</keyword>
<dbReference type="AlphaFoldDB" id="A0A0N5BFK5"/>
<proteinExistence type="predicted"/>
<evidence type="ECO:0000313" key="2">
    <source>
        <dbReference type="Proteomes" id="UP000046392"/>
    </source>
</evidence>
<feature type="compositionally biased region" description="Basic residues" evidence="1">
    <location>
        <begin position="1"/>
        <end position="11"/>
    </location>
</feature>
<feature type="compositionally biased region" description="Polar residues" evidence="1">
    <location>
        <begin position="15"/>
        <end position="33"/>
    </location>
</feature>
<feature type="compositionally biased region" description="Basic and acidic residues" evidence="1">
    <location>
        <begin position="44"/>
        <end position="53"/>
    </location>
</feature>
<name>A0A0N5BFK5_STREA</name>
<evidence type="ECO:0000313" key="3">
    <source>
        <dbReference type="WBParaSite" id="SPAL_0000477100.1"/>
    </source>
</evidence>